<name>J7G5E3_9CRYP</name>
<evidence type="ECO:0000313" key="2">
    <source>
        <dbReference type="EMBL" id="AFP65296.1"/>
    </source>
</evidence>
<protein>
    <submittedName>
        <fullName evidence="2">Uncharacterized protein</fullName>
    </submittedName>
</protein>
<dbReference type="AlphaFoldDB" id="J7G5E3"/>
<comment type="subcellular location">
    <subcellularLocation>
        <location evidence="1">Plastid</location>
        <location evidence="1">Chloroplast</location>
    </subcellularLocation>
</comment>
<dbReference type="GO" id="GO:0009507">
    <property type="term" value="C:chloroplast"/>
    <property type="evidence" value="ECO:0007669"/>
    <property type="project" value="UniProtKB-SubCell"/>
</dbReference>
<evidence type="ECO:0000313" key="3">
    <source>
        <dbReference type="Proteomes" id="UP000243348"/>
    </source>
</evidence>
<evidence type="ECO:0000256" key="1">
    <source>
        <dbReference type="ARBA" id="ARBA00004229"/>
    </source>
</evidence>
<geneLocation type="nucleomorph" evidence="2"/>
<dbReference type="Proteomes" id="UP000243348">
    <property type="component" value="Nucleomorph 1"/>
</dbReference>
<keyword evidence="2" id="KW-0542">Nucleomorph</keyword>
<proteinExistence type="predicted"/>
<sequence>MFVNAYRKIFLKLSNIIFCGKNLHHIIFYNFGEKNFIKYMGKLFFNQFFIENFSENNDKKPFFDKNMINGRKKFLNPNFNISSPKLHMPFKILYIERFTNLTNENQILFKHEMDQKNLNHIFFFFCENRIQLNRSILSRCLEIDFLFFLPLDFSEKVKKIKLYRILIDKKKKRKVCFFFINFFLQKNFKIFFCTKKKKKSIYRKFYKSSIFLCNEFIYYLIKIIKKKNIIVKKFTKFIYLFFSDSFQKISETILKFYLLKKY</sequence>
<organism evidence="2 3">
    <name type="scientific">Chroomonas mesostigmatica CCMP1168</name>
    <dbReference type="NCBI Taxonomy" id="1195612"/>
    <lineage>
        <taxon>Eukaryota</taxon>
        <taxon>Cryptophyceae</taxon>
        <taxon>Pyrenomonadales</taxon>
        <taxon>Chroomonadaceae</taxon>
        <taxon>Chroomonas</taxon>
    </lineage>
</organism>
<dbReference type="EMBL" id="CP003680">
    <property type="protein sequence ID" value="AFP65296.1"/>
    <property type="molecule type" value="Genomic_DNA"/>
</dbReference>
<gene>
    <name evidence="2" type="ORF">CMESO_97</name>
</gene>
<dbReference type="InterPro" id="IPR027417">
    <property type="entry name" value="P-loop_NTPase"/>
</dbReference>
<accession>J7G5E3</accession>
<reference evidence="2 3" key="1">
    <citation type="journal article" date="2012" name="Genome Biol. Evol.">
        <title>Nucleomorph genome sequence of the cryptophyte alga Chroomonas mesostigmatica CCMP1168 reveals lineage-specific gene loss and genome complexity.</title>
        <authorList>
            <person name="Moore C.E."/>
            <person name="Curtis B."/>
            <person name="Mills T."/>
            <person name="Tanifuji G."/>
            <person name="Archibald J.M."/>
        </authorList>
    </citation>
    <scope>NUCLEOTIDE SEQUENCE [LARGE SCALE GENOMIC DNA]</scope>
    <source>
        <strain evidence="2 3">CCMP1168</strain>
    </source>
</reference>
<dbReference type="SUPFAM" id="SSF52540">
    <property type="entry name" value="P-loop containing nucleoside triphosphate hydrolases"/>
    <property type="match status" value="1"/>
</dbReference>